<dbReference type="Gene3D" id="3.90.1650.10">
    <property type="entry name" value="PA1123-like"/>
    <property type="match status" value="1"/>
</dbReference>
<evidence type="ECO:0000313" key="2">
    <source>
        <dbReference type="EMBL" id="GIZ88392.1"/>
    </source>
</evidence>
<dbReference type="InterPro" id="IPR036808">
    <property type="entry name" value="PA1123-like_sf"/>
</dbReference>
<accession>A0A142IPY4</accession>
<dbReference type="Pfam" id="PF09634">
    <property type="entry name" value="DUF2025"/>
    <property type="match status" value="1"/>
</dbReference>
<evidence type="ECO:0000313" key="5">
    <source>
        <dbReference type="EMBL" id="MDH1056663.1"/>
    </source>
</evidence>
<evidence type="ECO:0000313" key="3">
    <source>
        <dbReference type="EMBL" id="GIZ93214.1"/>
    </source>
</evidence>
<sequence length="106" mass="11954">MSTTSSTICAAADALQGLVGYNAKSGHHIVRFSEDSFGLDVTEDSIQPCAEFVWQPLKGALMTLSRERLGLLLEQRIDERLNITEPLRLYLKRHDLPEIIAERRKT</sequence>
<evidence type="ECO:0000313" key="8">
    <source>
        <dbReference type="Proteomes" id="UP000887212"/>
    </source>
</evidence>
<gene>
    <name evidence="2" type="ORF">KAM435_17190</name>
    <name evidence="3" type="ORF">KAM436_21820</name>
    <name evidence="5" type="ORF">N5C05_18140</name>
    <name evidence="4" type="ORF">N7380_13305</name>
    <name evidence="6" type="ORF">SAMN05878282_102277</name>
</gene>
<dbReference type="Proteomes" id="UP001158058">
    <property type="component" value="Unassembled WGS sequence"/>
</dbReference>
<evidence type="ECO:0000313" key="6">
    <source>
        <dbReference type="EMBL" id="SIQ12557.1"/>
    </source>
</evidence>
<feature type="domain" description="PA1123-like" evidence="1">
    <location>
        <begin position="1"/>
        <end position="104"/>
    </location>
</feature>
<evidence type="ECO:0000313" key="9">
    <source>
        <dbReference type="Proteomes" id="UP000887228"/>
    </source>
</evidence>
<proteinExistence type="predicted"/>
<dbReference type="InterPro" id="IPR023117">
    <property type="entry name" value="PA1123-like_domain"/>
</dbReference>
<dbReference type="EMBL" id="FTMP01000002">
    <property type="protein sequence ID" value="SIQ12557.1"/>
    <property type="molecule type" value="Genomic_DNA"/>
</dbReference>
<dbReference type="AlphaFoldDB" id="A0A142IPY4"/>
<reference evidence="6 7" key="1">
    <citation type="submission" date="2017-01" db="EMBL/GenBank/DDBJ databases">
        <authorList>
            <person name="Mah S.A."/>
            <person name="Swanson W.J."/>
            <person name="Moy G.W."/>
            <person name="Vacquier V.D."/>
        </authorList>
    </citation>
    <scope>NUCLEOTIDE SEQUENCE [LARGE SCALE GENOMIC DNA]</scope>
    <source>
        <strain evidence="6 7">RU36E</strain>
    </source>
</reference>
<dbReference type="Proteomes" id="UP001158730">
    <property type="component" value="Unassembled WGS sequence"/>
</dbReference>
<evidence type="ECO:0000259" key="1">
    <source>
        <dbReference type="Pfam" id="PF09634"/>
    </source>
</evidence>
<organism evidence="2 8">
    <name type="scientific">Aquipseudomonas alcaligenes</name>
    <name type="common">Pseudomonas alcaligenes</name>
    <dbReference type="NCBI Taxonomy" id="43263"/>
    <lineage>
        <taxon>Bacteria</taxon>
        <taxon>Pseudomonadati</taxon>
        <taxon>Pseudomonadota</taxon>
        <taxon>Gammaproteobacteria</taxon>
        <taxon>Pseudomonadales</taxon>
        <taxon>Pseudomonadaceae</taxon>
        <taxon>Aquipseudomonas</taxon>
    </lineage>
</organism>
<dbReference type="Proteomes" id="UP000185841">
    <property type="component" value="Unassembled WGS sequence"/>
</dbReference>
<reference evidence="2 9" key="2">
    <citation type="submission" date="2021-07" db="EMBL/GenBank/DDBJ databases">
        <title>Whole genome sequencing of carbapenem-resistant Pseudomonas spp. isolated in Japan.</title>
        <authorList>
            <person name="Suzuki M."/>
            <person name="Maehana S."/>
            <person name="Kitasato H."/>
        </authorList>
    </citation>
    <scope>NUCLEOTIDE SEQUENCE</scope>
    <source>
        <strain evidence="2">KAM435</strain>
        <strain evidence="3 9">KAM436</strain>
    </source>
</reference>
<evidence type="ECO:0000313" key="4">
    <source>
        <dbReference type="EMBL" id="MDH0143295.1"/>
    </source>
</evidence>
<dbReference type="EMBL" id="JAOBYN010000018">
    <property type="protein sequence ID" value="MDH1056663.1"/>
    <property type="molecule type" value="Genomic_DNA"/>
</dbReference>
<name>A0A142IPY4_AQUAC</name>
<dbReference type="Proteomes" id="UP000887228">
    <property type="component" value="Unassembled WGS sequence"/>
</dbReference>
<dbReference type="EMBL" id="BPMS01000005">
    <property type="protein sequence ID" value="GIZ88392.1"/>
    <property type="molecule type" value="Genomic_DNA"/>
</dbReference>
<dbReference type="SUPFAM" id="SSF160477">
    <property type="entry name" value="PA1123-like"/>
    <property type="match status" value="1"/>
</dbReference>
<dbReference type="RefSeq" id="WP_021699255.1">
    <property type="nucleotide sequence ID" value="NZ_AP024354.1"/>
</dbReference>
<dbReference type="KEGG" id="palc:A0T30_08310"/>
<protein>
    <submittedName>
        <fullName evidence="4">DUF2025 family protein</fullName>
    </submittedName>
</protein>
<dbReference type="EMBL" id="JAODZF010000008">
    <property type="protein sequence ID" value="MDH0143295.1"/>
    <property type="molecule type" value="Genomic_DNA"/>
</dbReference>
<reference evidence="4" key="3">
    <citation type="submission" date="2022-09" db="EMBL/GenBank/DDBJ databases">
        <title>Intensive care unit water sources are persistently colonized with multi-drug resistant bacteria and are the site of extensive horizontal gene transfer of antibiotic resistance genes.</title>
        <authorList>
            <person name="Diorio-Toth L."/>
        </authorList>
    </citation>
    <scope>NUCLEOTIDE SEQUENCE</scope>
    <source>
        <strain evidence="5">GD03990</strain>
        <strain evidence="4">GD04146</strain>
    </source>
</reference>
<dbReference type="EMBL" id="BPMT01000007">
    <property type="protein sequence ID" value="GIZ93214.1"/>
    <property type="molecule type" value="Genomic_DNA"/>
</dbReference>
<dbReference type="GeneID" id="42929788"/>
<dbReference type="Proteomes" id="UP000887212">
    <property type="component" value="Unassembled WGS sequence"/>
</dbReference>
<evidence type="ECO:0000313" key="7">
    <source>
        <dbReference type="Proteomes" id="UP000185841"/>
    </source>
</evidence>